<dbReference type="STRING" id="214684.Q5K8P6"/>
<dbReference type="KEGG" id="cne:CNL04940"/>
<feature type="region of interest" description="Disordered" evidence="1">
    <location>
        <begin position="1"/>
        <end position="106"/>
    </location>
</feature>
<dbReference type="InParanoid" id="Q5K8P6"/>
<keyword evidence="2" id="KW-0472">Membrane</keyword>
<protein>
    <recommendedName>
        <fullName evidence="3">DUF7719 domain-containing protein</fullName>
    </recommendedName>
</protein>
<organism evidence="4 5">
    <name type="scientific">Cryptococcus deneoformans (strain JEC21 / ATCC MYA-565)</name>
    <name type="common">Cryptococcus neoformans var. neoformans serotype D</name>
    <dbReference type="NCBI Taxonomy" id="214684"/>
    <lineage>
        <taxon>Eukaryota</taxon>
        <taxon>Fungi</taxon>
        <taxon>Dikarya</taxon>
        <taxon>Basidiomycota</taxon>
        <taxon>Agaricomycotina</taxon>
        <taxon>Tremellomycetes</taxon>
        <taxon>Tremellales</taxon>
        <taxon>Cryptococcaceae</taxon>
        <taxon>Cryptococcus</taxon>
        <taxon>Cryptococcus neoformans species complex</taxon>
    </lineage>
</organism>
<keyword evidence="2" id="KW-0812">Transmembrane</keyword>
<dbReference type="InterPro" id="IPR056136">
    <property type="entry name" value="DUF7719"/>
</dbReference>
<evidence type="ECO:0000313" key="5">
    <source>
        <dbReference type="Proteomes" id="UP000002149"/>
    </source>
</evidence>
<feature type="transmembrane region" description="Helical" evidence="2">
    <location>
        <begin position="109"/>
        <end position="127"/>
    </location>
</feature>
<dbReference type="RefSeq" id="XP_024513841.1">
    <property type="nucleotide sequence ID" value="XM_024658167.1"/>
</dbReference>
<dbReference type="PaxDb" id="214684-Q5K8P6"/>
<feature type="transmembrane region" description="Helical" evidence="2">
    <location>
        <begin position="210"/>
        <end position="234"/>
    </location>
</feature>
<dbReference type="EMBL" id="AE017352">
    <property type="protein sequence ID" value="AAW46518.2"/>
    <property type="molecule type" value="Genomic_DNA"/>
</dbReference>
<evidence type="ECO:0000313" key="4">
    <source>
        <dbReference type="EMBL" id="AAW46518.2"/>
    </source>
</evidence>
<dbReference type="VEuPathDB" id="FungiDB:CNL04940"/>
<dbReference type="Pfam" id="PF24841">
    <property type="entry name" value="DUF7719"/>
    <property type="match status" value="1"/>
</dbReference>
<dbReference type="HOGENOM" id="CLU_1199766_0_0_1"/>
<gene>
    <name evidence="4" type="ordered locus">CNL04940</name>
</gene>
<keyword evidence="2" id="KW-1133">Transmembrane helix</keyword>
<dbReference type="OrthoDB" id="5597489at2759"/>
<evidence type="ECO:0000256" key="2">
    <source>
        <dbReference type="SAM" id="Phobius"/>
    </source>
</evidence>
<dbReference type="AlphaFoldDB" id="Q5K8P6"/>
<feature type="domain" description="DUF7719" evidence="3">
    <location>
        <begin position="172"/>
        <end position="238"/>
    </location>
</feature>
<sequence length="241" mass="26794">MAIIEEVPASSTIRSRAPTKDNKQKGKSNGQPTIPLVHPSALPKPTAPPLLNVPPPGTIPDGARVHTVGSAEEIEQLQQQLEGKRGEEEDDEDEDEDEEHEREEQGDDVIFNTLIMAVPFTFLYLMLDILVHLQYSHKAGWYLLGEHALKALPTLSLLIYYTNEYPTHPLTNSFLMSASILSGCRLVWLVNKASWSVVTAQAPPMGTLWILTIVQLPLGRALLALMFVGGWFWYADLKFAP</sequence>
<accession>Q5K8P6</accession>
<keyword evidence="5" id="KW-1185">Reference proteome</keyword>
<dbReference type="Proteomes" id="UP000002149">
    <property type="component" value="Chromosome 12"/>
</dbReference>
<reference evidence="4 5" key="1">
    <citation type="journal article" date="2005" name="Science">
        <title>The genome of the basidiomycetous yeast and human pathogen Cryptococcus neoformans.</title>
        <authorList>
            <person name="Loftus B.J."/>
            <person name="Fung E."/>
            <person name="Roncaglia P."/>
            <person name="Rowley D."/>
            <person name="Amedeo P."/>
            <person name="Bruno D."/>
            <person name="Vamathevan J."/>
            <person name="Miranda M."/>
            <person name="Anderson I.J."/>
            <person name="Fraser J.A."/>
            <person name="Allen J.E."/>
            <person name="Bosdet I.E."/>
            <person name="Brent M.R."/>
            <person name="Chiu R."/>
            <person name="Doering T.L."/>
            <person name="Donlin M.J."/>
            <person name="D'Souza C.A."/>
            <person name="Fox D.S."/>
            <person name="Grinberg V."/>
            <person name="Fu J."/>
            <person name="Fukushima M."/>
            <person name="Haas B.J."/>
            <person name="Huang J.C."/>
            <person name="Janbon G."/>
            <person name="Jones S.J."/>
            <person name="Koo H.L."/>
            <person name="Krzywinski M.I."/>
            <person name="Kwon-Chung J.K."/>
            <person name="Lengeler K.B."/>
            <person name="Maiti R."/>
            <person name="Marra M.A."/>
            <person name="Marra R.E."/>
            <person name="Mathewson C.A."/>
            <person name="Mitchell T.G."/>
            <person name="Pertea M."/>
            <person name="Riggs F.R."/>
            <person name="Salzberg S.L."/>
            <person name="Schein J.E."/>
            <person name="Shvartsbeyn A."/>
            <person name="Shin H."/>
            <person name="Shumway M."/>
            <person name="Specht C.A."/>
            <person name="Suh B.B."/>
            <person name="Tenney A."/>
            <person name="Utterback T.R."/>
            <person name="Wickes B.L."/>
            <person name="Wortman J.R."/>
            <person name="Wye N.H."/>
            <person name="Kronstad J.W."/>
            <person name="Lodge J.K."/>
            <person name="Heitman J."/>
            <person name="Davis R.W."/>
            <person name="Fraser C.M."/>
            <person name="Hyman R.W."/>
        </authorList>
    </citation>
    <scope>NUCLEOTIDE SEQUENCE [LARGE SCALE GENOMIC DNA]</scope>
    <source>
        <strain evidence="5">JEC21 / ATCC MYA-565</strain>
    </source>
</reference>
<dbReference type="PANTHER" id="PTHR37846:SF1">
    <property type="entry name" value="DEACETYLASE-LIKE PROTEIN"/>
    <property type="match status" value="1"/>
</dbReference>
<dbReference type="GeneID" id="3254873"/>
<proteinExistence type="predicted"/>
<evidence type="ECO:0000256" key="1">
    <source>
        <dbReference type="SAM" id="MobiDB-lite"/>
    </source>
</evidence>
<dbReference type="eggNOG" id="ENOG502S6U5">
    <property type="taxonomic scope" value="Eukaryota"/>
</dbReference>
<feature type="compositionally biased region" description="Acidic residues" evidence="1">
    <location>
        <begin position="88"/>
        <end position="106"/>
    </location>
</feature>
<evidence type="ECO:0000259" key="3">
    <source>
        <dbReference type="Pfam" id="PF24841"/>
    </source>
</evidence>
<name>Q5K8P6_CRYD1</name>
<dbReference type="PANTHER" id="PTHR37846">
    <property type="entry name" value="YALI0B21296P"/>
    <property type="match status" value="1"/>
</dbReference>
<feature type="compositionally biased region" description="Pro residues" evidence="1">
    <location>
        <begin position="45"/>
        <end position="58"/>
    </location>
</feature>